<evidence type="ECO:0008006" key="4">
    <source>
        <dbReference type="Google" id="ProtNLM"/>
    </source>
</evidence>
<accession>A0A9P0SWW2</accession>
<protein>
    <recommendedName>
        <fullName evidence="4">Secreted protein</fullName>
    </recommendedName>
</protein>
<dbReference type="AlphaFoldDB" id="A0A9P0SWW2"/>
<dbReference type="EMBL" id="CALOZG010000002">
    <property type="protein sequence ID" value="CAH3980707.1"/>
    <property type="molecule type" value="Genomic_DNA"/>
</dbReference>
<keyword evidence="3" id="KW-1185">Reference proteome</keyword>
<feature type="signal peptide" evidence="1">
    <location>
        <begin position="1"/>
        <end position="18"/>
    </location>
</feature>
<name>A0A9P0SWW2_PIEBR</name>
<feature type="chain" id="PRO_5040314882" description="Secreted protein" evidence="1">
    <location>
        <begin position="19"/>
        <end position="101"/>
    </location>
</feature>
<proteinExistence type="predicted"/>
<evidence type="ECO:0000313" key="3">
    <source>
        <dbReference type="Proteomes" id="UP001152562"/>
    </source>
</evidence>
<comment type="caution">
    <text evidence="2">The sequence shown here is derived from an EMBL/GenBank/DDBJ whole genome shotgun (WGS) entry which is preliminary data.</text>
</comment>
<gene>
    <name evidence="2" type="ORF">PIBRA_LOCUS1943</name>
</gene>
<keyword evidence="1" id="KW-0732">Signal</keyword>
<evidence type="ECO:0000313" key="2">
    <source>
        <dbReference type="EMBL" id="CAH3980707.1"/>
    </source>
</evidence>
<organism evidence="2 3">
    <name type="scientific">Pieris brassicae</name>
    <name type="common">White butterfly</name>
    <name type="synonym">Large white butterfly</name>
    <dbReference type="NCBI Taxonomy" id="7116"/>
    <lineage>
        <taxon>Eukaryota</taxon>
        <taxon>Metazoa</taxon>
        <taxon>Ecdysozoa</taxon>
        <taxon>Arthropoda</taxon>
        <taxon>Hexapoda</taxon>
        <taxon>Insecta</taxon>
        <taxon>Pterygota</taxon>
        <taxon>Neoptera</taxon>
        <taxon>Endopterygota</taxon>
        <taxon>Lepidoptera</taxon>
        <taxon>Glossata</taxon>
        <taxon>Ditrysia</taxon>
        <taxon>Papilionoidea</taxon>
        <taxon>Pieridae</taxon>
        <taxon>Pierinae</taxon>
        <taxon>Pieris</taxon>
    </lineage>
</organism>
<reference evidence="2" key="1">
    <citation type="submission" date="2022-05" db="EMBL/GenBank/DDBJ databases">
        <authorList>
            <person name="Okamura Y."/>
        </authorList>
    </citation>
    <scope>NUCLEOTIDE SEQUENCE</scope>
</reference>
<sequence length="101" mass="11608">MFKFALLTICVLVEYISALIFKSSLEHLPIALLHSIPKPNFDIFKNCRRLEPGSRGILKSLLEEEYRRRSSVRVDKATCVYVPFRGRTVHSLAQIGRGLYI</sequence>
<evidence type="ECO:0000256" key="1">
    <source>
        <dbReference type="SAM" id="SignalP"/>
    </source>
</evidence>
<dbReference type="Proteomes" id="UP001152562">
    <property type="component" value="Unassembled WGS sequence"/>
</dbReference>